<dbReference type="EMBL" id="JAINUF010000009">
    <property type="protein sequence ID" value="KAJ8350301.1"/>
    <property type="molecule type" value="Genomic_DNA"/>
</dbReference>
<dbReference type="FunFam" id="2.60.40.10:FF:000099">
    <property type="entry name" value="Fibronectin 1"/>
    <property type="match status" value="1"/>
</dbReference>
<protein>
    <recommendedName>
        <fullName evidence="1">Fibronectin</fullName>
    </recommendedName>
</protein>
<evidence type="ECO:0000256" key="7">
    <source>
        <dbReference type="ARBA" id="ARBA00023180"/>
    </source>
</evidence>
<dbReference type="Pfam" id="PF00039">
    <property type="entry name" value="fn1"/>
    <property type="match status" value="3"/>
</dbReference>
<dbReference type="GO" id="GO:0008360">
    <property type="term" value="P:regulation of cell shape"/>
    <property type="evidence" value="ECO:0007669"/>
    <property type="project" value="UniProtKB-KW"/>
</dbReference>
<sequence length="854" mass="93496">MLSQGEGTAQPPAPPIYITYKTDIEAPTDMKVTNIKDSTITVRWTPAKGPIKGYRVTGAPKNGQGPSFSEVVAPDQTEMTFSGLMPHGGSAVTTVDHPKDLTFSDVDSTSLRISWEAPDGAVSSYRVLYSSPDDGERELYPSPHHTQESAVLWGLRPGTEYTIKVIALHDHTPSPPLVGAQATAIPAPTHLEFTQVGPTNIFISWRPPNARLSGYRVVINPKTTSGPAKEINLAPDTTQVSIPGLMVATTYVVQVYALKGSLTSRPVQGEVTTLDNISPPRRVRITDVTDGSMTLTWRSKAETITGYLIEAAPVSGSHTPIKNTISPEHRSYTITGMEPSTSYTIHIYTLNGEGRSPPFTLTTSTGKPLVDAPTNIRFTSLTPNTISFTWTPPHVPFTTYVITYEESGKTPQVLTPSPLHERSYATITGLNPGTEYIIKIVAVQNTHRSIPLVGQARTQPRVPLLVPVLPAPFHPVPDILDVPEDVPEDVPSLKDNRVHVAGTNGQSTVGQQGQHIYTEYQNQGKHGPGQPLPPQLREPQVYIPLSGPDGARVPVVRVNERFFPGIPFGFPNNDTRLPQEALTRTSITWQPQQPSNEYLVSCHPLNPLDDKVFQAQLPGTSTGATLIGLTSGASYKVIVEGLSGETKHKVLEKVITVGNTGSESVASQQDMCYDTFTATYHQVGAEWERMSDTGFKLWCACLGLGSGHFRCDSSKWCHDNGMNYRIGEKWERHAENGHMMSCTCLGNGKGEFKCEPHESTCYDEGKLYQVGNQWQKEYLGAICTCTCYGGQQGWRCDNCLRPGGDVNVDLLQPVRTDVKDRYRDNTLRKVNIQCPAECLRPELLADADTHSPRE</sequence>
<dbReference type="FunFam" id="2.10.70.10:FF:000006">
    <property type="entry name" value="Fibronectin 1"/>
    <property type="match status" value="1"/>
</dbReference>
<dbReference type="InterPro" id="IPR036116">
    <property type="entry name" value="FN3_sf"/>
</dbReference>
<dbReference type="Gene3D" id="2.10.70.10">
    <property type="entry name" value="Complement Module, domain 1"/>
    <property type="match status" value="3"/>
</dbReference>
<dbReference type="GO" id="GO:0006953">
    <property type="term" value="P:acute-phase response"/>
    <property type="evidence" value="ECO:0007669"/>
    <property type="project" value="UniProtKB-KW"/>
</dbReference>
<comment type="caution">
    <text evidence="10">The sequence shown here is derived from an EMBL/GenBank/DDBJ whole genome shotgun (WGS) entry which is preliminary data.</text>
</comment>
<dbReference type="PROSITE" id="PS01253">
    <property type="entry name" value="FN1_1"/>
    <property type="match status" value="1"/>
</dbReference>
<feature type="domain" description="Fibronectin type-I" evidence="9">
    <location>
        <begin position="715"/>
        <end position="757"/>
    </location>
</feature>
<evidence type="ECO:0000256" key="3">
    <source>
        <dbReference type="ARBA" id="ARBA00022674"/>
    </source>
</evidence>
<organism evidence="10 11">
    <name type="scientific">Synaphobranchus kaupii</name>
    <name type="common">Kaup's arrowtooth eel</name>
    <dbReference type="NCBI Taxonomy" id="118154"/>
    <lineage>
        <taxon>Eukaryota</taxon>
        <taxon>Metazoa</taxon>
        <taxon>Chordata</taxon>
        <taxon>Craniata</taxon>
        <taxon>Vertebrata</taxon>
        <taxon>Euteleostomi</taxon>
        <taxon>Actinopterygii</taxon>
        <taxon>Neopterygii</taxon>
        <taxon>Teleostei</taxon>
        <taxon>Anguilliformes</taxon>
        <taxon>Synaphobranchidae</taxon>
        <taxon>Synaphobranchus</taxon>
    </lineage>
</organism>
<feature type="domain" description="Fibronectin type-III" evidence="8">
    <location>
        <begin position="279"/>
        <end position="369"/>
    </location>
</feature>
<dbReference type="InterPro" id="IPR050991">
    <property type="entry name" value="ECM_Regulatory_Proteins"/>
</dbReference>
<dbReference type="InterPro" id="IPR013783">
    <property type="entry name" value="Ig-like_fold"/>
</dbReference>
<dbReference type="InterPro" id="IPR003961">
    <property type="entry name" value="FN3_dom"/>
</dbReference>
<gene>
    <name evidence="10" type="ORF">SKAU_G00254310</name>
</gene>
<keyword evidence="5" id="KW-0133">Cell shape</keyword>
<dbReference type="PROSITE" id="PS51091">
    <property type="entry name" value="FN1_2"/>
    <property type="match status" value="3"/>
</dbReference>
<proteinExistence type="predicted"/>
<feature type="domain" description="Fibronectin type-III" evidence="8">
    <location>
        <begin position="372"/>
        <end position="461"/>
    </location>
</feature>
<dbReference type="SUPFAM" id="SSF57603">
    <property type="entry name" value="FnI-like domain"/>
    <property type="match status" value="3"/>
</dbReference>
<keyword evidence="6" id="KW-1015">Disulfide bond</keyword>
<name>A0A9Q1IR92_SYNKA</name>
<dbReference type="GO" id="GO:0005201">
    <property type="term" value="F:extracellular matrix structural constituent"/>
    <property type="evidence" value="ECO:0007669"/>
    <property type="project" value="TreeGrafter"/>
</dbReference>
<evidence type="ECO:0000259" key="8">
    <source>
        <dbReference type="PROSITE" id="PS50853"/>
    </source>
</evidence>
<dbReference type="SMART" id="SM00060">
    <property type="entry name" value="FN3"/>
    <property type="match status" value="6"/>
</dbReference>
<dbReference type="SUPFAM" id="SSF49265">
    <property type="entry name" value="Fibronectin type III"/>
    <property type="match status" value="4"/>
</dbReference>
<dbReference type="GO" id="GO:0005178">
    <property type="term" value="F:integrin binding"/>
    <property type="evidence" value="ECO:0007669"/>
    <property type="project" value="TreeGrafter"/>
</dbReference>
<keyword evidence="11" id="KW-1185">Reference proteome</keyword>
<dbReference type="GO" id="GO:0007507">
    <property type="term" value="P:heart development"/>
    <property type="evidence" value="ECO:0007669"/>
    <property type="project" value="TreeGrafter"/>
</dbReference>
<dbReference type="GO" id="GO:0007399">
    <property type="term" value="P:nervous system development"/>
    <property type="evidence" value="ECO:0007669"/>
    <property type="project" value="TreeGrafter"/>
</dbReference>
<keyword evidence="7" id="KW-0325">Glycoprotein</keyword>
<reference evidence="10" key="1">
    <citation type="journal article" date="2023" name="Science">
        <title>Genome structures resolve the early diversification of teleost fishes.</title>
        <authorList>
            <person name="Parey E."/>
            <person name="Louis A."/>
            <person name="Montfort J."/>
            <person name="Bouchez O."/>
            <person name="Roques C."/>
            <person name="Iampietro C."/>
            <person name="Lluch J."/>
            <person name="Castinel A."/>
            <person name="Donnadieu C."/>
            <person name="Desvignes T."/>
            <person name="Floi Bucao C."/>
            <person name="Jouanno E."/>
            <person name="Wen M."/>
            <person name="Mejri S."/>
            <person name="Dirks R."/>
            <person name="Jansen H."/>
            <person name="Henkel C."/>
            <person name="Chen W.J."/>
            <person name="Zahm M."/>
            <person name="Cabau C."/>
            <person name="Klopp C."/>
            <person name="Thompson A.W."/>
            <person name="Robinson-Rechavi M."/>
            <person name="Braasch I."/>
            <person name="Lecointre G."/>
            <person name="Bobe J."/>
            <person name="Postlethwait J.H."/>
            <person name="Berthelot C."/>
            <person name="Roest Crollius H."/>
            <person name="Guiguen Y."/>
        </authorList>
    </citation>
    <scope>NUCLEOTIDE SEQUENCE</scope>
    <source>
        <strain evidence="10">WJC10195</strain>
    </source>
</reference>
<evidence type="ECO:0000256" key="5">
    <source>
        <dbReference type="ARBA" id="ARBA00022960"/>
    </source>
</evidence>
<evidence type="ECO:0000256" key="4">
    <source>
        <dbReference type="ARBA" id="ARBA00022737"/>
    </source>
</evidence>
<accession>A0A9Q1IR92</accession>
<feature type="domain" description="Fibronectin type-I" evidence="9">
    <location>
        <begin position="759"/>
        <end position="799"/>
    </location>
</feature>
<dbReference type="CDD" id="cd00061">
    <property type="entry name" value="FN1"/>
    <property type="match status" value="3"/>
</dbReference>
<dbReference type="GO" id="GO:0005576">
    <property type="term" value="C:extracellular region"/>
    <property type="evidence" value="ECO:0007669"/>
    <property type="project" value="InterPro"/>
</dbReference>
<keyword evidence="2" id="KW-0011">Acute phase</keyword>
<evidence type="ECO:0000256" key="2">
    <source>
        <dbReference type="ARBA" id="ARBA00022486"/>
    </source>
</evidence>
<dbReference type="CDD" id="cd00063">
    <property type="entry name" value="FN3"/>
    <property type="match status" value="5"/>
</dbReference>
<dbReference type="PANTHER" id="PTHR46708:SF4">
    <property type="entry name" value="FIBRONECTIN"/>
    <property type="match status" value="1"/>
</dbReference>
<dbReference type="Proteomes" id="UP001152622">
    <property type="component" value="Chromosome 9"/>
</dbReference>
<dbReference type="PROSITE" id="PS50853">
    <property type="entry name" value="FN3"/>
    <property type="match status" value="4"/>
</dbReference>
<evidence type="ECO:0000259" key="9">
    <source>
        <dbReference type="PROSITE" id="PS51091"/>
    </source>
</evidence>
<dbReference type="InterPro" id="IPR000083">
    <property type="entry name" value="Fibronectin_type1"/>
</dbReference>
<dbReference type="Pfam" id="PF00041">
    <property type="entry name" value="fn3"/>
    <property type="match status" value="5"/>
</dbReference>
<dbReference type="SMART" id="SM00058">
    <property type="entry name" value="FN1"/>
    <property type="match status" value="3"/>
</dbReference>
<evidence type="ECO:0000256" key="1">
    <source>
        <dbReference type="ARBA" id="ARBA00020368"/>
    </source>
</evidence>
<dbReference type="FunFam" id="2.60.40.10:FF:000227">
    <property type="entry name" value="Fibronectin isoform X1"/>
    <property type="match status" value="1"/>
</dbReference>
<dbReference type="PANTHER" id="PTHR46708">
    <property type="entry name" value="TENASCIN"/>
    <property type="match status" value="1"/>
</dbReference>
<feature type="domain" description="Fibronectin type-I" evidence="9">
    <location>
        <begin position="670"/>
        <end position="714"/>
    </location>
</feature>
<evidence type="ECO:0000313" key="10">
    <source>
        <dbReference type="EMBL" id="KAJ8350301.1"/>
    </source>
</evidence>
<dbReference type="OrthoDB" id="261433at2759"/>
<evidence type="ECO:0000313" key="11">
    <source>
        <dbReference type="Proteomes" id="UP001152622"/>
    </source>
</evidence>
<feature type="domain" description="Fibronectin type-III" evidence="8">
    <location>
        <begin position="97"/>
        <end position="188"/>
    </location>
</feature>
<evidence type="ECO:0000256" key="6">
    <source>
        <dbReference type="ARBA" id="ARBA00023157"/>
    </source>
</evidence>
<dbReference type="GO" id="GO:0007160">
    <property type="term" value="P:cell-matrix adhesion"/>
    <property type="evidence" value="ECO:0007669"/>
    <property type="project" value="TreeGrafter"/>
</dbReference>
<feature type="domain" description="Fibronectin type-III" evidence="8">
    <location>
        <begin position="189"/>
        <end position="277"/>
    </location>
</feature>
<keyword evidence="4" id="KW-0677">Repeat</keyword>
<dbReference type="Gene3D" id="2.60.40.10">
    <property type="entry name" value="Immunoglobulins"/>
    <property type="match status" value="6"/>
</dbReference>
<dbReference type="GO" id="GO:0043394">
    <property type="term" value="F:proteoglycan binding"/>
    <property type="evidence" value="ECO:0007669"/>
    <property type="project" value="TreeGrafter"/>
</dbReference>
<dbReference type="GO" id="GO:0008201">
    <property type="term" value="F:heparin binding"/>
    <property type="evidence" value="ECO:0007669"/>
    <property type="project" value="UniProtKB-KW"/>
</dbReference>
<dbReference type="GO" id="GO:0007044">
    <property type="term" value="P:cell-substrate junction assembly"/>
    <property type="evidence" value="ECO:0007669"/>
    <property type="project" value="TreeGrafter"/>
</dbReference>
<keyword evidence="3" id="KW-0358">Heparin-binding</keyword>
<dbReference type="AlphaFoldDB" id="A0A9Q1IR92"/>